<proteinExistence type="predicted"/>
<dbReference type="Proteomes" id="UP001447188">
    <property type="component" value="Unassembled WGS sequence"/>
</dbReference>
<feature type="compositionally biased region" description="Polar residues" evidence="1">
    <location>
        <begin position="106"/>
        <end position="115"/>
    </location>
</feature>
<evidence type="ECO:0000256" key="1">
    <source>
        <dbReference type="SAM" id="MobiDB-lite"/>
    </source>
</evidence>
<keyword evidence="3" id="KW-1185">Reference proteome</keyword>
<feature type="region of interest" description="Disordered" evidence="1">
    <location>
        <begin position="101"/>
        <end position="121"/>
    </location>
</feature>
<name>A0ABR3GQL2_9PEZI</name>
<reference evidence="2 3" key="1">
    <citation type="submission" date="2024-02" db="EMBL/GenBank/DDBJ databases">
        <title>Discinaceae phylogenomics.</title>
        <authorList>
            <person name="Dirks A.C."/>
            <person name="James T.Y."/>
        </authorList>
    </citation>
    <scope>NUCLEOTIDE SEQUENCE [LARGE SCALE GENOMIC DNA]</scope>
    <source>
        <strain evidence="2 3">ACD0624</strain>
    </source>
</reference>
<accession>A0ABR3GQL2</accession>
<feature type="region of interest" description="Disordered" evidence="1">
    <location>
        <begin position="151"/>
        <end position="174"/>
    </location>
</feature>
<evidence type="ECO:0000313" key="3">
    <source>
        <dbReference type="Proteomes" id="UP001447188"/>
    </source>
</evidence>
<sequence length="223" mass="24699">MSDNSRAITPWPSYLDFSSEPSRPPRLSPRPVSSVYSEYVPSYLDPLRPGRVAPPPLSTMLARPSGAGVPPRVRSRDLPFPTHKYSVAPLRQAGAPASAQALIPDPQSSHSTGPPTTRMERGRGIVINPTTATALDPRRMYFDLQLGGWRSIPGMPQPSPTEDVNTPAEPKKRDRFKKLARDLVQALKDLKNPKVKQERDNETRRAKLRASISAPLSNRALRR</sequence>
<feature type="region of interest" description="Disordered" evidence="1">
    <location>
        <begin position="188"/>
        <end position="223"/>
    </location>
</feature>
<comment type="caution">
    <text evidence="2">The sequence shown here is derived from an EMBL/GenBank/DDBJ whole genome shotgun (WGS) entry which is preliminary data.</text>
</comment>
<protein>
    <submittedName>
        <fullName evidence="2">Uncharacterized protein</fullName>
    </submittedName>
</protein>
<gene>
    <name evidence="2" type="ORF">Q9L58_002958</name>
</gene>
<organism evidence="2 3">
    <name type="scientific">Discina gigas</name>
    <dbReference type="NCBI Taxonomy" id="1032678"/>
    <lineage>
        <taxon>Eukaryota</taxon>
        <taxon>Fungi</taxon>
        <taxon>Dikarya</taxon>
        <taxon>Ascomycota</taxon>
        <taxon>Pezizomycotina</taxon>
        <taxon>Pezizomycetes</taxon>
        <taxon>Pezizales</taxon>
        <taxon>Discinaceae</taxon>
        <taxon>Discina</taxon>
    </lineage>
</organism>
<feature type="region of interest" description="Disordered" evidence="1">
    <location>
        <begin position="1"/>
        <end position="72"/>
    </location>
</feature>
<feature type="compositionally biased region" description="Basic and acidic residues" evidence="1">
    <location>
        <begin position="188"/>
        <end position="205"/>
    </location>
</feature>
<evidence type="ECO:0000313" key="2">
    <source>
        <dbReference type="EMBL" id="KAL0638022.1"/>
    </source>
</evidence>
<dbReference type="EMBL" id="JBBBZM010000027">
    <property type="protein sequence ID" value="KAL0638022.1"/>
    <property type="molecule type" value="Genomic_DNA"/>
</dbReference>
<feature type="compositionally biased region" description="Low complexity" evidence="1">
    <location>
        <begin position="29"/>
        <end position="43"/>
    </location>
</feature>